<feature type="region of interest" description="Disordered" evidence="1">
    <location>
        <begin position="1"/>
        <end position="94"/>
    </location>
</feature>
<feature type="transmembrane region" description="Helical" evidence="2">
    <location>
        <begin position="278"/>
        <end position="300"/>
    </location>
</feature>
<dbReference type="AlphaFoldDB" id="J0DCW1"/>
<protein>
    <submittedName>
        <fullName evidence="3">Uncharacterized protein</fullName>
    </submittedName>
</protein>
<evidence type="ECO:0000256" key="1">
    <source>
        <dbReference type="SAM" id="MobiDB-lite"/>
    </source>
</evidence>
<dbReference type="OMA" id="YGPENNS"/>
<evidence type="ECO:0000313" key="4">
    <source>
        <dbReference type="Proteomes" id="UP000006514"/>
    </source>
</evidence>
<feature type="compositionally biased region" description="Gly residues" evidence="1">
    <location>
        <begin position="22"/>
        <end position="47"/>
    </location>
</feature>
<proteinExistence type="predicted"/>
<accession>J0DCW1</accession>
<gene>
    <name evidence="3" type="ORF">AURDEDRAFT_115731</name>
</gene>
<sequence>MSLLPYRRSSSDPAAPLLIPRKGGGGGGGHGGGGGRGGSTGKGGSGGKSSASHAPSISHVAFSTRSASSYSQGGGKPTTVPSGPFSGRSLGGGTRNEVYGTSHYGSGYPAGLAAGTVAGAGFPFGFWPIYTFPSYHGSDEYGPAANTSRPGGAMSTALIASASAPGQSYHIIGDNNSVSQVLLELESKCHVFNSSVTPYDLTRPNNNLPGPAQIVQYYRASSFALALDSYTGSNDSAAALTLPSSIDQPFLLCLNSTIAAAVPILDAPASNHLSTVTIIWIVLGSIEALLVILVIICCCLSKRPSAPLPTADKRTTKAQAPKASVPVDDLRPRSPLATHSALGLKLAESRSSVASDSTLLVHAGVSNENVAHGAPQRQKEAYTTVRFDNL</sequence>
<dbReference type="InParanoid" id="J0DCW1"/>
<organism evidence="3 4">
    <name type="scientific">Auricularia subglabra (strain TFB-10046 / SS5)</name>
    <name type="common">White-rot fungus</name>
    <name type="synonym">Auricularia delicata (strain TFB10046)</name>
    <dbReference type="NCBI Taxonomy" id="717982"/>
    <lineage>
        <taxon>Eukaryota</taxon>
        <taxon>Fungi</taxon>
        <taxon>Dikarya</taxon>
        <taxon>Basidiomycota</taxon>
        <taxon>Agaricomycotina</taxon>
        <taxon>Agaricomycetes</taxon>
        <taxon>Auriculariales</taxon>
        <taxon>Auriculariaceae</taxon>
        <taxon>Auricularia</taxon>
    </lineage>
</organism>
<evidence type="ECO:0000313" key="3">
    <source>
        <dbReference type="EMBL" id="EJD40871.1"/>
    </source>
</evidence>
<dbReference type="EMBL" id="JH687798">
    <property type="protein sequence ID" value="EJD40871.1"/>
    <property type="molecule type" value="Genomic_DNA"/>
</dbReference>
<dbReference type="KEGG" id="adl:AURDEDRAFT_115731"/>
<feature type="compositionally biased region" description="Polar residues" evidence="1">
    <location>
        <begin position="51"/>
        <end position="71"/>
    </location>
</feature>
<keyword evidence="4" id="KW-1185">Reference proteome</keyword>
<dbReference type="OrthoDB" id="3365917at2759"/>
<keyword evidence="2" id="KW-0812">Transmembrane</keyword>
<keyword evidence="2" id="KW-1133">Transmembrane helix</keyword>
<dbReference type="eggNOG" id="ENOG502SQIM">
    <property type="taxonomic scope" value="Eukaryota"/>
</dbReference>
<evidence type="ECO:0000256" key="2">
    <source>
        <dbReference type="SAM" id="Phobius"/>
    </source>
</evidence>
<keyword evidence="2" id="KW-0472">Membrane</keyword>
<dbReference type="Proteomes" id="UP000006514">
    <property type="component" value="Unassembled WGS sequence"/>
</dbReference>
<feature type="region of interest" description="Disordered" evidence="1">
    <location>
        <begin position="309"/>
        <end position="334"/>
    </location>
</feature>
<reference evidence="4" key="1">
    <citation type="journal article" date="2012" name="Science">
        <title>The Paleozoic origin of enzymatic lignin decomposition reconstructed from 31 fungal genomes.</title>
        <authorList>
            <person name="Floudas D."/>
            <person name="Binder M."/>
            <person name="Riley R."/>
            <person name="Barry K."/>
            <person name="Blanchette R.A."/>
            <person name="Henrissat B."/>
            <person name="Martinez A.T."/>
            <person name="Otillar R."/>
            <person name="Spatafora J.W."/>
            <person name="Yadav J.S."/>
            <person name="Aerts A."/>
            <person name="Benoit I."/>
            <person name="Boyd A."/>
            <person name="Carlson A."/>
            <person name="Copeland A."/>
            <person name="Coutinho P.M."/>
            <person name="de Vries R.P."/>
            <person name="Ferreira P."/>
            <person name="Findley K."/>
            <person name="Foster B."/>
            <person name="Gaskell J."/>
            <person name="Glotzer D."/>
            <person name="Gorecki P."/>
            <person name="Heitman J."/>
            <person name="Hesse C."/>
            <person name="Hori C."/>
            <person name="Igarashi K."/>
            <person name="Jurgens J.A."/>
            <person name="Kallen N."/>
            <person name="Kersten P."/>
            <person name="Kohler A."/>
            <person name="Kuees U."/>
            <person name="Kumar T.K.A."/>
            <person name="Kuo A."/>
            <person name="LaButti K."/>
            <person name="Larrondo L.F."/>
            <person name="Lindquist E."/>
            <person name="Ling A."/>
            <person name="Lombard V."/>
            <person name="Lucas S."/>
            <person name="Lundell T."/>
            <person name="Martin R."/>
            <person name="McLaughlin D.J."/>
            <person name="Morgenstern I."/>
            <person name="Morin E."/>
            <person name="Murat C."/>
            <person name="Nagy L.G."/>
            <person name="Nolan M."/>
            <person name="Ohm R.A."/>
            <person name="Patyshakuliyeva A."/>
            <person name="Rokas A."/>
            <person name="Ruiz-Duenas F.J."/>
            <person name="Sabat G."/>
            <person name="Salamov A."/>
            <person name="Samejima M."/>
            <person name="Schmutz J."/>
            <person name="Slot J.C."/>
            <person name="St John F."/>
            <person name="Stenlid J."/>
            <person name="Sun H."/>
            <person name="Sun S."/>
            <person name="Syed K."/>
            <person name="Tsang A."/>
            <person name="Wiebenga A."/>
            <person name="Young D."/>
            <person name="Pisabarro A."/>
            <person name="Eastwood D.C."/>
            <person name="Martin F."/>
            <person name="Cullen D."/>
            <person name="Grigoriev I.V."/>
            <person name="Hibbett D.S."/>
        </authorList>
    </citation>
    <scope>NUCLEOTIDE SEQUENCE [LARGE SCALE GENOMIC DNA]</scope>
    <source>
        <strain evidence="4">TFB10046</strain>
    </source>
</reference>
<name>J0DCW1_AURST</name>